<evidence type="ECO:0000313" key="3">
    <source>
        <dbReference type="Proteomes" id="UP000763641"/>
    </source>
</evidence>
<protein>
    <submittedName>
        <fullName evidence="2">Uncharacterized protein</fullName>
    </submittedName>
</protein>
<proteinExistence type="predicted"/>
<accession>A0ABS2D6Y6</accession>
<dbReference type="Proteomes" id="UP000763641">
    <property type="component" value="Unassembled WGS sequence"/>
</dbReference>
<dbReference type="RefSeq" id="WP_204198761.1">
    <property type="nucleotide sequence ID" value="NZ_JAFEMC010000002.1"/>
</dbReference>
<evidence type="ECO:0000256" key="1">
    <source>
        <dbReference type="SAM" id="MobiDB-lite"/>
    </source>
</evidence>
<feature type="region of interest" description="Disordered" evidence="1">
    <location>
        <begin position="6"/>
        <end position="25"/>
    </location>
</feature>
<name>A0ABS2D6Y6_9SPHN</name>
<dbReference type="EMBL" id="JAFEMC010000002">
    <property type="protein sequence ID" value="MBM6576658.1"/>
    <property type="molecule type" value="Genomic_DNA"/>
</dbReference>
<evidence type="ECO:0000313" key="2">
    <source>
        <dbReference type="EMBL" id="MBM6576658.1"/>
    </source>
</evidence>
<organism evidence="2 3">
    <name type="scientific">Sphingomonas longa</name>
    <dbReference type="NCBI Taxonomy" id="2778730"/>
    <lineage>
        <taxon>Bacteria</taxon>
        <taxon>Pseudomonadati</taxon>
        <taxon>Pseudomonadota</taxon>
        <taxon>Alphaproteobacteria</taxon>
        <taxon>Sphingomonadales</taxon>
        <taxon>Sphingomonadaceae</taxon>
        <taxon>Sphingomonas</taxon>
    </lineage>
</organism>
<keyword evidence="3" id="KW-1185">Reference proteome</keyword>
<gene>
    <name evidence="2" type="ORF">ILT43_09750</name>
</gene>
<sequence length="109" mass="11794">MIFLLQASGAPVAGPADLSAAPPRRIDPQALPATCADDVSKIAADEVVICGRPDTSERYRMRPLDPRIELPKRAEVRLPSGMKGAAEVERAKIGGNVSNRLMFRLKLPF</sequence>
<comment type="caution">
    <text evidence="2">The sequence shown here is derived from an EMBL/GenBank/DDBJ whole genome shotgun (WGS) entry which is preliminary data.</text>
</comment>
<reference evidence="2 3" key="1">
    <citation type="submission" date="2020-12" db="EMBL/GenBank/DDBJ databases">
        <title>Sphingomonas sp.</title>
        <authorList>
            <person name="Kim M.K."/>
        </authorList>
    </citation>
    <scope>NUCLEOTIDE SEQUENCE [LARGE SCALE GENOMIC DNA]</scope>
    <source>
        <strain evidence="2 3">BT552</strain>
    </source>
</reference>